<gene>
    <name evidence="2" type="ORF">BT96DRAFT_990260</name>
</gene>
<dbReference type="OrthoDB" id="3069140at2759"/>
<dbReference type="AlphaFoldDB" id="A0A6A4HVU1"/>
<accession>A0A6A4HVU1</accession>
<protein>
    <recommendedName>
        <fullName evidence="4">Retrotransposon gag domain-containing protein</fullName>
    </recommendedName>
</protein>
<feature type="compositionally biased region" description="Low complexity" evidence="1">
    <location>
        <begin position="310"/>
        <end position="322"/>
    </location>
</feature>
<feature type="region of interest" description="Disordered" evidence="1">
    <location>
        <begin position="307"/>
        <end position="339"/>
    </location>
</feature>
<proteinExistence type="predicted"/>
<reference evidence="2" key="1">
    <citation type="journal article" date="2019" name="Environ. Microbiol.">
        <title>Fungal ecological strategies reflected in gene transcription - a case study of two litter decomposers.</title>
        <authorList>
            <person name="Barbi F."/>
            <person name="Kohler A."/>
            <person name="Barry K."/>
            <person name="Baskaran P."/>
            <person name="Daum C."/>
            <person name="Fauchery L."/>
            <person name="Ihrmark K."/>
            <person name="Kuo A."/>
            <person name="LaButti K."/>
            <person name="Lipzen A."/>
            <person name="Morin E."/>
            <person name="Grigoriev I.V."/>
            <person name="Henrissat B."/>
            <person name="Lindahl B."/>
            <person name="Martin F."/>
        </authorList>
    </citation>
    <scope>NUCLEOTIDE SEQUENCE</scope>
    <source>
        <strain evidence="2">JB14</strain>
    </source>
</reference>
<feature type="region of interest" description="Disordered" evidence="1">
    <location>
        <begin position="1"/>
        <end position="38"/>
    </location>
</feature>
<feature type="compositionally biased region" description="Basic and acidic residues" evidence="1">
    <location>
        <begin position="329"/>
        <end position="339"/>
    </location>
</feature>
<organism evidence="2 3">
    <name type="scientific">Gymnopus androsaceus JB14</name>
    <dbReference type="NCBI Taxonomy" id="1447944"/>
    <lineage>
        <taxon>Eukaryota</taxon>
        <taxon>Fungi</taxon>
        <taxon>Dikarya</taxon>
        <taxon>Basidiomycota</taxon>
        <taxon>Agaricomycotina</taxon>
        <taxon>Agaricomycetes</taxon>
        <taxon>Agaricomycetidae</taxon>
        <taxon>Agaricales</taxon>
        <taxon>Marasmiineae</taxon>
        <taxon>Omphalotaceae</taxon>
        <taxon>Gymnopus</taxon>
    </lineage>
</organism>
<dbReference type="Proteomes" id="UP000799118">
    <property type="component" value="Unassembled WGS sequence"/>
</dbReference>
<evidence type="ECO:0000313" key="3">
    <source>
        <dbReference type="Proteomes" id="UP000799118"/>
    </source>
</evidence>
<evidence type="ECO:0008006" key="4">
    <source>
        <dbReference type="Google" id="ProtNLM"/>
    </source>
</evidence>
<evidence type="ECO:0000256" key="1">
    <source>
        <dbReference type="SAM" id="MobiDB-lite"/>
    </source>
</evidence>
<sequence length="458" mass="52405">MEEERQRRRQHEDERDAYTRALNLESKKDFGKPEPFSGTDRKKWHPLVDKIVTIFKGKPTIYGSDTAKIPLAASYLTDAAYTTYQNLLRGQEQGENVPELIYWDHFLIKFTEKFGLYDELLSVQAMLDKTYQDRNESFGDYITRFKESAYKSQYNDTAKRFRLIKQTGPDLCEKLTNRAGGLRTTYQNVVDYLMAVDNTGVQLHGALVKDIPCADKAYTSNIPTAGRNEIADNFKHSENKPLVTVLDTEDDETKAAKKKPRLSLNEPILLWEDEVEEYQRNRWEEETELTELEAKVKAKQKMKLEEFHQSNSNSLGSESELGIPLDSPETEKDAENQVGKREGRKIGLVGAAAFSKLAEAGCETYILHLRRDGTIHEEENWKKGEAGRKAELEEMKPKPAHEEMLYTVPKLSGSVGKDEEALKQHVPPQYHDFAKAFAAGEAKTLPQHRSYDMRVETV</sequence>
<evidence type="ECO:0000313" key="2">
    <source>
        <dbReference type="EMBL" id="KAE9403402.1"/>
    </source>
</evidence>
<keyword evidence="3" id="KW-1185">Reference proteome</keyword>
<name>A0A6A4HVU1_9AGAR</name>
<dbReference type="EMBL" id="ML769425">
    <property type="protein sequence ID" value="KAE9403402.1"/>
    <property type="molecule type" value="Genomic_DNA"/>
</dbReference>
<feature type="compositionally biased region" description="Basic and acidic residues" evidence="1">
    <location>
        <begin position="1"/>
        <end position="18"/>
    </location>
</feature>